<evidence type="ECO:0000313" key="1">
    <source>
        <dbReference type="EMBL" id="MCQ8184060.1"/>
    </source>
</evidence>
<comment type="caution">
    <text evidence="1">The sequence shown here is derived from an EMBL/GenBank/DDBJ whole genome shotgun (WGS) entry which is preliminary data.</text>
</comment>
<dbReference type="Proteomes" id="UP001142610">
    <property type="component" value="Unassembled WGS sequence"/>
</dbReference>
<proteinExistence type="predicted"/>
<dbReference type="AlphaFoldDB" id="A0A9X2L6N9"/>
<dbReference type="EMBL" id="JANIBC010000001">
    <property type="protein sequence ID" value="MCQ8184060.1"/>
    <property type="molecule type" value="Genomic_DNA"/>
</dbReference>
<organism evidence="1 2">
    <name type="scientific">Parvularcula maris</name>
    <dbReference type="NCBI Taxonomy" id="2965077"/>
    <lineage>
        <taxon>Bacteria</taxon>
        <taxon>Pseudomonadati</taxon>
        <taxon>Pseudomonadota</taxon>
        <taxon>Alphaproteobacteria</taxon>
        <taxon>Parvularculales</taxon>
        <taxon>Parvularculaceae</taxon>
        <taxon>Parvularcula</taxon>
    </lineage>
</organism>
<keyword evidence="2" id="KW-1185">Reference proteome</keyword>
<accession>A0A9X2L6N9</accession>
<name>A0A9X2L6N9_9PROT</name>
<evidence type="ECO:0000313" key="2">
    <source>
        <dbReference type="Proteomes" id="UP001142610"/>
    </source>
</evidence>
<sequence>MSYNHSIVLIVAAEDRPMAEEAGRSLGYTDHEYTVALSPDGAEPATHYALHSWARQDFADLLTGRRDAGPDFTAVLAHLTVSVRASAAGHFQEALEAKGLQRITPPQAD</sequence>
<protein>
    <submittedName>
        <fullName evidence="1">Uncharacterized protein</fullName>
    </submittedName>
</protein>
<reference evidence="1" key="1">
    <citation type="submission" date="2022-07" db="EMBL/GenBank/DDBJ databases">
        <title>Parvularcula maris sp. nov., an algicidal bacterium isolated from seawater.</title>
        <authorList>
            <person name="Li F."/>
        </authorList>
    </citation>
    <scope>NUCLEOTIDE SEQUENCE</scope>
    <source>
        <strain evidence="1">BGMRC 0090</strain>
    </source>
</reference>
<gene>
    <name evidence="1" type="ORF">NOG11_01540</name>
</gene>
<dbReference type="RefSeq" id="WP_256617866.1">
    <property type="nucleotide sequence ID" value="NZ_JANIBC010000001.1"/>
</dbReference>